<reference evidence="3" key="1">
    <citation type="journal article" date="2017" name="Nature">
        <title>The genome of Chenopodium quinoa.</title>
        <authorList>
            <person name="Jarvis D.E."/>
            <person name="Ho Y.S."/>
            <person name="Lightfoot D.J."/>
            <person name="Schmoeckel S.M."/>
            <person name="Li B."/>
            <person name="Borm T.J.A."/>
            <person name="Ohyanagi H."/>
            <person name="Mineta K."/>
            <person name="Michell C.T."/>
            <person name="Saber N."/>
            <person name="Kharbatia N.M."/>
            <person name="Rupper R.R."/>
            <person name="Sharp A.R."/>
            <person name="Dally N."/>
            <person name="Boughton B.A."/>
            <person name="Woo Y.H."/>
            <person name="Gao G."/>
            <person name="Schijlen E.G.W.M."/>
            <person name="Guo X."/>
            <person name="Momin A.A."/>
            <person name="Negrao S."/>
            <person name="Al-Babili S."/>
            <person name="Gehring C."/>
            <person name="Roessner U."/>
            <person name="Jung C."/>
            <person name="Murphy K."/>
            <person name="Arold S.T."/>
            <person name="Gojobori T."/>
            <person name="van der Linden C.G."/>
            <person name="van Loo E.N."/>
            <person name="Jellen E.N."/>
            <person name="Maughan P.J."/>
            <person name="Tester M."/>
        </authorList>
    </citation>
    <scope>NUCLEOTIDE SEQUENCE [LARGE SCALE GENOMIC DNA]</scope>
    <source>
        <strain evidence="3">cv. PI 614886</strain>
    </source>
</reference>
<dbReference type="KEGG" id="cqi:110704492"/>
<keyword evidence="2" id="KW-0472">Membrane</keyword>
<accession>A0A803MJR0</accession>
<dbReference type="Proteomes" id="UP000596660">
    <property type="component" value="Unplaced"/>
</dbReference>
<feature type="transmembrane region" description="Helical" evidence="2">
    <location>
        <begin position="117"/>
        <end position="143"/>
    </location>
</feature>
<keyword evidence="2" id="KW-1133">Transmembrane helix</keyword>
<feature type="transmembrane region" description="Helical" evidence="2">
    <location>
        <begin position="163"/>
        <end position="180"/>
    </location>
</feature>
<keyword evidence="2" id="KW-0812">Transmembrane</keyword>
<name>A0A803MJR0_CHEQI</name>
<proteinExistence type="predicted"/>
<dbReference type="PANTHER" id="PTHR35288">
    <property type="entry name" value="TAIL FIBER"/>
    <property type="match status" value="1"/>
</dbReference>
<reference evidence="3" key="2">
    <citation type="submission" date="2021-03" db="UniProtKB">
        <authorList>
            <consortium name="EnsemblPlants"/>
        </authorList>
    </citation>
    <scope>IDENTIFICATION</scope>
</reference>
<dbReference type="PANTHER" id="PTHR35288:SF1">
    <property type="entry name" value="TAIL FIBER"/>
    <property type="match status" value="1"/>
</dbReference>
<feature type="transmembrane region" description="Helical" evidence="2">
    <location>
        <begin position="14"/>
        <end position="33"/>
    </location>
</feature>
<dbReference type="EnsemblPlants" id="AUR62030643-RA">
    <property type="protein sequence ID" value="AUR62030643-RA:cds"/>
    <property type="gene ID" value="AUR62030643"/>
</dbReference>
<evidence type="ECO:0000313" key="4">
    <source>
        <dbReference type="Proteomes" id="UP000596660"/>
    </source>
</evidence>
<feature type="region of interest" description="Disordered" evidence="1">
    <location>
        <begin position="189"/>
        <end position="209"/>
    </location>
</feature>
<organism evidence="3 4">
    <name type="scientific">Chenopodium quinoa</name>
    <name type="common">Quinoa</name>
    <dbReference type="NCBI Taxonomy" id="63459"/>
    <lineage>
        <taxon>Eukaryota</taxon>
        <taxon>Viridiplantae</taxon>
        <taxon>Streptophyta</taxon>
        <taxon>Embryophyta</taxon>
        <taxon>Tracheophyta</taxon>
        <taxon>Spermatophyta</taxon>
        <taxon>Magnoliopsida</taxon>
        <taxon>eudicotyledons</taxon>
        <taxon>Gunneridae</taxon>
        <taxon>Pentapetalae</taxon>
        <taxon>Caryophyllales</taxon>
        <taxon>Chenopodiaceae</taxon>
        <taxon>Chenopodioideae</taxon>
        <taxon>Atripliceae</taxon>
        <taxon>Chenopodium</taxon>
    </lineage>
</organism>
<dbReference type="OrthoDB" id="2016444at2759"/>
<dbReference type="AlphaFoldDB" id="A0A803MJR0"/>
<feature type="compositionally biased region" description="Low complexity" evidence="1">
    <location>
        <begin position="198"/>
        <end position="209"/>
    </location>
</feature>
<gene>
    <name evidence="3" type="primary">LOC110723160</name>
</gene>
<protein>
    <submittedName>
        <fullName evidence="3">Uncharacterized protein</fullName>
    </submittedName>
</protein>
<dbReference type="OMA" id="IVWGLIK"/>
<dbReference type="Gramene" id="AUR62030643-RA">
    <property type="protein sequence ID" value="AUR62030643-RA:cds"/>
    <property type="gene ID" value="AUR62030643"/>
</dbReference>
<evidence type="ECO:0000313" key="3">
    <source>
        <dbReference type="EnsemblPlants" id="AUR62030643-RA:cds"/>
    </source>
</evidence>
<keyword evidence="4" id="KW-1185">Reference proteome</keyword>
<sequence length="209" mass="22718">MAILSSKGWTSTRISTIASRVFFFVIFLQIPLFKVPCRSGMCTTPIHVTSSQLIASDIIPVPVVKTLLFPGAVVHGLVKNLTIPSWNNLVDIYNLTSVKDAPVALDLKRLEVLAGSYFCVAGALIGILKPGRMSMFGTLLIVWGLVKEGILARPANTDPTQSIYVYPTMLLALVCAFASVKYDIKKAMRKPAPRPTAKPLQSSSKSKLK</sequence>
<evidence type="ECO:0000256" key="1">
    <source>
        <dbReference type="SAM" id="MobiDB-lite"/>
    </source>
</evidence>
<evidence type="ECO:0000256" key="2">
    <source>
        <dbReference type="SAM" id="Phobius"/>
    </source>
</evidence>